<feature type="compositionally biased region" description="Basic and acidic residues" evidence="1">
    <location>
        <begin position="58"/>
        <end position="92"/>
    </location>
</feature>
<sequence length="104" mass="12252">MDQHPQAPEAAPQNTIHLMPAYVPRRRRRTRPRPVDRPVQYQLEHGFHPPIHPARPPPRNDDAALLRALRESRQRADEREKLLKKRSAEKQLENSAMKKRKTAF</sequence>
<dbReference type="EMBL" id="JARJCM010000131">
    <property type="protein sequence ID" value="KAJ7026914.1"/>
    <property type="molecule type" value="Genomic_DNA"/>
</dbReference>
<comment type="caution">
    <text evidence="3">The sequence shown here is derived from an EMBL/GenBank/DDBJ whole genome shotgun (WGS) entry which is preliminary data.</text>
</comment>
<gene>
    <name evidence="3" type="ORF">C8F04DRAFT_1190019</name>
    <name evidence="2" type="ORF">C8F04DRAFT_1279942</name>
</gene>
<dbReference type="AlphaFoldDB" id="A0AAD6SFE8"/>
<proteinExistence type="predicted"/>
<dbReference type="EMBL" id="JARJCM010000429">
    <property type="protein sequence ID" value="KAJ7017146.1"/>
    <property type="molecule type" value="Genomic_DNA"/>
</dbReference>
<evidence type="ECO:0000313" key="2">
    <source>
        <dbReference type="EMBL" id="KAJ7017146.1"/>
    </source>
</evidence>
<evidence type="ECO:0000313" key="3">
    <source>
        <dbReference type="EMBL" id="KAJ7026914.1"/>
    </source>
</evidence>
<name>A0AAD6SFE8_9AGAR</name>
<reference evidence="3" key="1">
    <citation type="submission" date="2023-03" db="EMBL/GenBank/DDBJ databases">
        <title>Massive genome expansion in bonnet fungi (Mycena s.s.) driven by repeated elements and novel gene families across ecological guilds.</title>
        <authorList>
            <consortium name="Lawrence Berkeley National Laboratory"/>
            <person name="Harder C.B."/>
            <person name="Miyauchi S."/>
            <person name="Viragh M."/>
            <person name="Kuo A."/>
            <person name="Thoen E."/>
            <person name="Andreopoulos B."/>
            <person name="Lu D."/>
            <person name="Skrede I."/>
            <person name="Drula E."/>
            <person name="Henrissat B."/>
            <person name="Morin E."/>
            <person name="Kohler A."/>
            <person name="Barry K."/>
            <person name="LaButti K."/>
            <person name="Morin E."/>
            <person name="Salamov A."/>
            <person name="Lipzen A."/>
            <person name="Mereny Z."/>
            <person name="Hegedus B."/>
            <person name="Baldrian P."/>
            <person name="Stursova M."/>
            <person name="Weitz H."/>
            <person name="Taylor A."/>
            <person name="Grigoriev I.V."/>
            <person name="Nagy L.G."/>
            <person name="Martin F."/>
            <person name="Kauserud H."/>
        </authorList>
    </citation>
    <scope>NUCLEOTIDE SEQUENCE</scope>
    <source>
        <strain evidence="3">CBHHK200</strain>
    </source>
</reference>
<accession>A0AAD6SFE8</accession>
<evidence type="ECO:0000313" key="4">
    <source>
        <dbReference type="Proteomes" id="UP001218188"/>
    </source>
</evidence>
<keyword evidence="4" id="KW-1185">Reference proteome</keyword>
<organism evidence="3 4">
    <name type="scientific">Mycena alexandri</name>
    <dbReference type="NCBI Taxonomy" id="1745969"/>
    <lineage>
        <taxon>Eukaryota</taxon>
        <taxon>Fungi</taxon>
        <taxon>Dikarya</taxon>
        <taxon>Basidiomycota</taxon>
        <taxon>Agaricomycotina</taxon>
        <taxon>Agaricomycetes</taxon>
        <taxon>Agaricomycetidae</taxon>
        <taxon>Agaricales</taxon>
        <taxon>Marasmiineae</taxon>
        <taxon>Mycenaceae</taxon>
        <taxon>Mycena</taxon>
    </lineage>
</organism>
<feature type="region of interest" description="Disordered" evidence="1">
    <location>
        <begin position="1"/>
        <end position="104"/>
    </location>
</feature>
<evidence type="ECO:0000256" key="1">
    <source>
        <dbReference type="SAM" id="MobiDB-lite"/>
    </source>
</evidence>
<protein>
    <submittedName>
        <fullName evidence="3">Uncharacterized protein</fullName>
    </submittedName>
</protein>
<dbReference type="Proteomes" id="UP001218188">
    <property type="component" value="Unassembled WGS sequence"/>
</dbReference>